<dbReference type="CDD" id="cd01995">
    <property type="entry name" value="QueC-like"/>
    <property type="match status" value="1"/>
</dbReference>
<keyword evidence="2" id="KW-0436">Ligase</keyword>
<dbReference type="PANTHER" id="PTHR42914:SF1">
    <property type="entry name" value="7-CYANO-7-DEAZAGUANINE SYNTHASE"/>
    <property type="match status" value="1"/>
</dbReference>
<evidence type="ECO:0000256" key="8">
    <source>
        <dbReference type="ARBA" id="ARBA00039149"/>
    </source>
</evidence>
<gene>
    <name evidence="10" type="ORF">LCGC14_1623880</name>
</gene>
<dbReference type="GO" id="GO:0005524">
    <property type="term" value="F:ATP binding"/>
    <property type="evidence" value="ECO:0007669"/>
    <property type="project" value="UniProtKB-KW"/>
</dbReference>
<dbReference type="Gene3D" id="3.40.50.620">
    <property type="entry name" value="HUPs"/>
    <property type="match status" value="1"/>
</dbReference>
<keyword evidence="6" id="KW-0067">ATP-binding</keyword>
<dbReference type="AlphaFoldDB" id="A0A0F9IRR8"/>
<comment type="similarity">
    <text evidence="7">Belongs to the QueC family.</text>
</comment>
<dbReference type="EC" id="6.3.4.20" evidence="8"/>
<proteinExistence type="inferred from homology"/>
<dbReference type="HAMAP" id="MF_01633">
    <property type="entry name" value="QueC"/>
    <property type="match status" value="1"/>
</dbReference>
<evidence type="ECO:0000256" key="9">
    <source>
        <dbReference type="ARBA" id="ARBA00047890"/>
    </source>
</evidence>
<dbReference type="GO" id="GO:0016874">
    <property type="term" value="F:ligase activity"/>
    <property type="evidence" value="ECO:0007669"/>
    <property type="project" value="UniProtKB-KW"/>
</dbReference>
<evidence type="ECO:0000256" key="5">
    <source>
        <dbReference type="ARBA" id="ARBA00022833"/>
    </source>
</evidence>
<keyword evidence="3" id="KW-0479">Metal-binding</keyword>
<dbReference type="Pfam" id="PF06508">
    <property type="entry name" value="QueC"/>
    <property type="match status" value="1"/>
</dbReference>
<comment type="caution">
    <text evidence="10">The sequence shown here is derived from an EMBL/GenBank/DDBJ whole genome shotgun (WGS) entry which is preliminary data.</text>
</comment>
<comment type="catalytic activity">
    <reaction evidence="9">
        <text>7-carboxy-7-carbaguanine + NH4(+) + 2 ATP = 7-cyano-7-carbaguanine + 2 AMP + 2 diphosphate + 2 H(+)</text>
        <dbReference type="Rhea" id="RHEA:27982"/>
        <dbReference type="ChEBI" id="CHEBI:15378"/>
        <dbReference type="ChEBI" id="CHEBI:28938"/>
        <dbReference type="ChEBI" id="CHEBI:30616"/>
        <dbReference type="ChEBI" id="CHEBI:33019"/>
        <dbReference type="ChEBI" id="CHEBI:45075"/>
        <dbReference type="ChEBI" id="CHEBI:61036"/>
        <dbReference type="ChEBI" id="CHEBI:456215"/>
        <dbReference type="EC" id="6.3.4.20"/>
    </reaction>
</comment>
<keyword evidence="4" id="KW-0547">Nucleotide-binding</keyword>
<dbReference type="EMBL" id="LAZR01013305">
    <property type="protein sequence ID" value="KKM22579.1"/>
    <property type="molecule type" value="Genomic_DNA"/>
</dbReference>
<dbReference type="InterPro" id="IPR014729">
    <property type="entry name" value="Rossmann-like_a/b/a_fold"/>
</dbReference>
<sequence>MNDRAERAVVLLSGGVDSTTTLAMALAEGLECHALSFDYGQRHKIELHAARAVAGAMGVKEHHFVKIGMEGITGTALLRGSSLEVPKDGLEEGIPITYVPARNTIFLSFALGLAESIGAGQIFIGANVVDYSGYPDCRPEFLEAFEQMANLATRISTVGGHSFSIRAPLLKLTKAEIIKKGLALGVDYRLTWSCYDPTPGGEPCGLCDSCRIRIDGMKAAGQAS</sequence>
<comment type="pathway">
    <text evidence="1">Purine metabolism; 7-cyano-7-deazaguanine biosynthesis.</text>
</comment>
<accession>A0A0F9IRR8</accession>
<evidence type="ECO:0000256" key="3">
    <source>
        <dbReference type="ARBA" id="ARBA00022723"/>
    </source>
</evidence>
<keyword evidence="5" id="KW-0862">Zinc</keyword>
<dbReference type="SUPFAM" id="SSF52402">
    <property type="entry name" value="Adenine nucleotide alpha hydrolases-like"/>
    <property type="match status" value="1"/>
</dbReference>
<dbReference type="PIRSF" id="PIRSF006293">
    <property type="entry name" value="ExsB"/>
    <property type="match status" value="1"/>
</dbReference>
<evidence type="ECO:0000313" key="10">
    <source>
        <dbReference type="EMBL" id="KKM22579.1"/>
    </source>
</evidence>
<evidence type="ECO:0000256" key="1">
    <source>
        <dbReference type="ARBA" id="ARBA00005061"/>
    </source>
</evidence>
<protein>
    <recommendedName>
        <fullName evidence="8">7-cyano-7-deazaguanine synthase</fullName>
        <ecNumber evidence="8">6.3.4.20</ecNumber>
    </recommendedName>
</protein>
<organism evidence="10">
    <name type="scientific">marine sediment metagenome</name>
    <dbReference type="NCBI Taxonomy" id="412755"/>
    <lineage>
        <taxon>unclassified sequences</taxon>
        <taxon>metagenomes</taxon>
        <taxon>ecological metagenomes</taxon>
    </lineage>
</organism>
<dbReference type="InterPro" id="IPR018317">
    <property type="entry name" value="QueC"/>
</dbReference>
<evidence type="ECO:0000256" key="7">
    <source>
        <dbReference type="ARBA" id="ARBA00037993"/>
    </source>
</evidence>
<dbReference type="GO" id="GO:0046872">
    <property type="term" value="F:metal ion binding"/>
    <property type="evidence" value="ECO:0007669"/>
    <property type="project" value="UniProtKB-KW"/>
</dbReference>
<dbReference type="PANTHER" id="PTHR42914">
    <property type="entry name" value="7-CYANO-7-DEAZAGUANINE SYNTHASE"/>
    <property type="match status" value="1"/>
</dbReference>
<reference evidence="10" key="1">
    <citation type="journal article" date="2015" name="Nature">
        <title>Complex archaea that bridge the gap between prokaryotes and eukaryotes.</title>
        <authorList>
            <person name="Spang A."/>
            <person name="Saw J.H."/>
            <person name="Jorgensen S.L."/>
            <person name="Zaremba-Niedzwiedzka K."/>
            <person name="Martijn J."/>
            <person name="Lind A.E."/>
            <person name="van Eijk R."/>
            <person name="Schleper C."/>
            <person name="Guy L."/>
            <person name="Ettema T.J."/>
        </authorList>
    </citation>
    <scope>NUCLEOTIDE SEQUENCE</scope>
</reference>
<evidence type="ECO:0000256" key="4">
    <source>
        <dbReference type="ARBA" id="ARBA00022741"/>
    </source>
</evidence>
<evidence type="ECO:0000256" key="6">
    <source>
        <dbReference type="ARBA" id="ARBA00022840"/>
    </source>
</evidence>
<dbReference type="NCBIfam" id="TIGR00364">
    <property type="entry name" value="7-cyano-7-deazaguanine synthase QueC"/>
    <property type="match status" value="1"/>
</dbReference>
<evidence type="ECO:0000256" key="2">
    <source>
        <dbReference type="ARBA" id="ARBA00022598"/>
    </source>
</evidence>
<name>A0A0F9IRR8_9ZZZZ</name>